<dbReference type="AlphaFoldDB" id="A0A0X8FKW1"/>
<dbReference type="GO" id="GO:0003676">
    <property type="term" value="F:nucleic acid binding"/>
    <property type="evidence" value="ECO:0007669"/>
    <property type="project" value="InterPro"/>
</dbReference>
<protein>
    <submittedName>
        <fullName evidence="6">Uncharacterized protein</fullName>
    </submittedName>
</protein>
<evidence type="ECO:0000256" key="1">
    <source>
        <dbReference type="ARBA" id="ARBA00022741"/>
    </source>
</evidence>
<name>A0A0X8FKW1_9LACT</name>
<dbReference type="CDD" id="cd18787">
    <property type="entry name" value="SF2_C_DEAD"/>
    <property type="match status" value="1"/>
</dbReference>
<evidence type="ECO:0000256" key="2">
    <source>
        <dbReference type="ARBA" id="ARBA00022801"/>
    </source>
</evidence>
<dbReference type="EMBL" id="CP014163">
    <property type="protein sequence ID" value="AMB99179.1"/>
    <property type="molecule type" value="Genomic_DNA"/>
</dbReference>
<dbReference type="Proteomes" id="UP000062260">
    <property type="component" value="Chromosome"/>
</dbReference>
<dbReference type="OrthoDB" id="9805696at2"/>
<evidence type="ECO:0000256" key="5">
    <source>
        <dbReference type="ARBA" id="ARBA00038437"/>
    </source>
</evidence>
<keyword evidence="1" id="KW-0547">Nucleotide-binding</keyword>
<organism evidence="6 7">
    <name type="scientific">Aerococcus urinaehominis</name>
    <dbReference type="NCBI Taxonomy" id="128944"/>
    <lineage>
        <taxon>Bacteria</taxon>
        <taxon>Bacillati</taxon>
        <taxon>Bacillota</taxon>
        <taxon>Bacilli</taxon>
        <taxon>Lactobacillales</taxon>
        <taxon>Aerococcaceae</taxon>
        <taxon>Aerococcus</taxon>
    </lineage>
</organism>
<dbReference type="InterPro" id="IPR014001">
    <property type="entry name" value="Helicase_ATP-bd"/>
</dbReference>
<dbReference type="CDD" id="cd00268">
    <property type="entry name" value="DEADc"/>
    <property type="match status" value="1"/>
</dbReference>
<evidence type="ECO:0000313" key="6">
    <source>
        <dbReference type="EMBL" id="AMB99179.1"/>
    </source>
</evidence>
<dbReference type="GO" id="GO:0005829">
    <property type="term" value="C:cytosol"/>
    <property type="evidence" value="ECO:0007669"/>
    <property type="project" value="TreeGrafter"/>
</dbReference>
<dbReference type="Pfam" id="PF00270">
    <property type="entry name" value="DEAD"/>
    <property type="match status" value="1"/>
</dbReference>
<dbReference type="STRING" id="128944.AWM75_03785"/>
<dbReference type="GO" id="GO:0003724">
    <property type="term" value="F:RNA helicase activity"/>
    <property type="evidence" value="ECO:0007669"/>
    <property type="project" value="TreeGrafter"/>
</dbReference>
<dbReference type="RefSeq" id="WP_067978413.1">
    <property type="nucleotide sequence ID" value="NZ_CP014163.1"/>
</dbReference>
<dbReference type="GO" id="GO:0005524">
    <property type="term" value="F:ATP binding"/>
    <property type="evidence" value="ECO:0007669"/>
    <property type="project" value="UniProtKB-KW"/>
</dbReference>
<comment type="similarity">
    <text evidence="5">Belongs to the DEAD box helicase family.</text>
</comment>
<dbReference type="InterPro" id="IPR001650">
    <property type="entry name" value="Helicase_C-like"/>
</dbReference>
<proteinExistence type="inferred from homology"/>
<gene>
    <name evidence="6" type="ORF">AWM75_03785</name>
</gene>
<dbReference type="PROSITE" id="PS51194">
    <property type="entry name" value="HELICASE_CTER"/>
    <property type="match status" value="1"/>
</dbReference>
<keyword evidence="2" id="KW-0378">Hydrolase</keyword>
<reference evidence="6 7" key="1">
    <citation type="journal article" date="2016" name="Genome Announc.">
        <title>Complete Genome Sequences of Aerococcus christensenii CCUG 28831T, Aerococcus sanguinicola CCUG 43001T, Aerococcus urinae CCUG 36881T, Aerococcus urinaeequi CCUG 28094T, Aerococcus urinaehominis CCUG 42038 BT, and Aerococcus viridans CCUG 4311T.</title>
        <authorList>
            <person name="Carkaci D."/>
            <person name="Dargis R."/>
            <person name="Nielsen X.C."/>
            <person name="Skovgaard O."/>
            <person name="Fuursted K."/>
            <person name="Christensen J.J."/>
        </authorList>
    </citation>
    <scope>NUCLEOTIDE SEQUENCE [LARGE SCALE GENOMIC DNA]</scope>
    <source>
        <strain evidence="6 7">CCUG42038B</strain>
    </source>
</reference>
<reference evidence="7" key="2">
    <citation type="submission" date="2016-01" db="EMBL/GenBank/DDBJ databases">
        <title>Six Aerococcus type strain genome sequencing and assembly using PacBio and Illumina Hiseq.</title>
        <authorList>
            <person name="Carkaci D."/>
            <person name="Dargis R."/>
            <person name="Nielsen X.C."/>
            <person name="Skovgaard O."/>
            <person name="Fuursted K."/>
            <person name="Christensen J.J."/>
        </authorList>
    </citation>
    <scope>NUCLEOTIDE SEQUENCE [LARGE SCALE GENOMIC DNA]</scope>
    <source>
        <strain evidence="7">CCUG42038B</strain>
    </source>
</reference>
<accession>A0A0X8FKW1</accession>
<dbReference type="Gene3D" id="3.40.50.300">
    <property type="entry name" value="P-loop containing nucleotide triphosphate hydrolases"/>
    <property type="match status" value="2"/>
</dbReference>
<sequence length="432" mass="48299">MQYLPPNLQSVWQANGFSDATDVQKALYPAITAGQDILASSPTGSGKTLAYLLPLLAKTEKSDLAQVLIVAPSKELVSQIADTCQAWQVNQEITSQRILGGANIQRQIDRLKKKPEIIIASLGRLLELINRKKIKLHDLKAVVLDEFDVLCDEEHQADTLSLLKKVPGQTQLIGVQATKQASSQELMTSLRPNYQSFDFASLGTAFANQRLDAYIEVPVRKRSDLLRRLAHLTDMSALVFVATLAESQLVSQRLDHHQISHALLTGDMSDRQRQQAISQFRQGRLTYLLTTDLAARGLDFPKLPYVIQYDPAQDQAQYVHRAGRTGRAGQPGTVLSLVNERSLRQLKQILPDDIKLVQRFVQGGQLVDNITSSVVASDASRERPGKKLGQSSKARKKQPHLRPTDQNKTKGRKKNRHRQQKNKGRRQAHKKQ</sequence>
<dbReference type="InterPro" id="IPR044742">
    <property type="entry name" value="DEAD/DEAH_RhlB"/>
</dbReference>
<dbReference type="InterPro" id="IPR027417">
    <property type="entry name" value="P-loop_NTPase"/>
</dbReference>
<dbReference type="Pfam" id="PF00271">
    <property type="entry name" value="Helicase_C"/>
    <property type="match status" value="1"/>
</dbReference>
<dbReference type="KEGG" id="auh:AWM75_03785"/>
<keyword evidence="4" id="KW-0067">ATP-binding</keyword>
<dbReference type="PANTHER" id="PTHR47959">
    <property type="entry name" value="ATP-DEPENDENT RNA HELICASE RHLE-RELATED"/>
    <property type="match status" value="1"/>
</dbReference>
<dbReference type="SMART" id="SM00487">
    <property type="entry name" value="DEXDc"/>
    <property type="match status" value="1"/>
</dbReference>
<dbReference type="GO" id="GO:0016787">
    <property type="term" value="F:hydrolase activity"/>
    <property type="evidence" value="ECO:0007669"/>
    <property type="project" value="UniProtKB-KW"/>
</dbReference>
<keyword evidence="7" id="KW-1185">Reference proteome</keyword>
<evidence type="ECO:0000256" key="4">
    <source>
        <dbReference type="ARBA" id="ARBA00022840"/>
    </source>
</evidence>
<dbReference type="InterPro" id="IPR011545">
    <property type="entry name" value="DEAD/DEAH_box_helicase_dom"/>
</dbReference>
<evidence type="ECO:0000313" key="7">
    <source>
        <dbReference type="Proteomes" id="UP000062260"/>
    </source>
</evidence>
<dbReference type="InterPro" id="IPR050079">
    <property type="entry name" value="DEAD_box_RNA_helicase"/>
</dbReference>
<dbReference type="PANTHER" id="PTHR47959:SF1">
    <property type="entry name" value="ATP-DEPENDENT RNA HELICASE DBPA"/>
    <property type="match status" value="1"/>
</dbReference>
<dbReference type="PROSITE" id="PS51192">
    <property type="entry name" value="HELICASE_ATP_BIND_1"/>
    <property type="match status" value="1"/>
</dbReference>
<evidence type="ECO:0000256" key="3">
    <source>
        <dbReference type="ARBA" id="ARBA00022806"/>
    </source>
</evidence>
<keyword evidence="3" id="KW-0347">Helicase</keyword>
<dbReference type="SMART" id="SM00490">
    <property type="entry name" value="HELICc"/>
    <property type="match status" value="1"/>
</dbReference>
<dbReference type="SUPFAM" id="SSF52540">
    <property type="entry name" value="P-loop containing nucleoside triphosphate hydrolases"/>
    <property type="match status" value="1"/>
</dbReference>